<keyword evidence="5" id="KW-1185">Reference proteome</keyword>
<dbReference type="Pfam" id="PF14547">
    <property type="entry name" value="Hydrophob_seed"/>
    <property type="match status" value="1"/>
</dbReference>
<proteinExistence type="inferred from homology"/>
<dbReference type="InterPro" id="IPR051636">
    <property type="entry name" value="Plant_LTP/defense-related"/>
</dbReference>
<evidence type="ECO:0000313" key="5">
    <source>
        <dbReference type="Proteomes" id="UP000501690"/>
    </source>
</evidence>
<protein>
    <submittedName>
        <fullName evidence="4">Hydrophobic seed protein</fullName>
    </submittedName>
</protein>
<comment type="similarity">
    <text evidence="1">Belongs to the plant LTP family. PEARLI1 subfamily.</text>
</comment>
<dbReference type="Proteomes" id="UP000501690">
    <property type="component" value="Linkage Group LG1"/>
</dbReference>
<evidence type="ECO:0000313" key="4">
    <source>
        <dbReference type="EMBL" id="QCD77257.1"/>
    </source>
</evidence>
<feature type="signal peptide" evidence="2">
    <location>
        <begin position="1"/>
        <end position="22"/>
    </location>
</feature>
<evidence type="ECO:0000256" key="1">
    <source>
        <dbReference type="ARBA" id="ARBA00008965"/>
    </source>
</evidence>
<evidence type="ECO:0000256" key="2">
    <source>
        <dbReference type="SAM" id="SignalP"/>
    </source>
</evidence>
<dbReference type="AlphaFoldDB" id="A0A4D6KNR0"/>
<keyword evidence="2" id="KW-0732">Signal</keyword>
<dbReference type="InterPro" id="IPR027923">
    <property type="entry name" value="Hydrophob_seed_dom"/>
</dbReference>
<dbReference type="SUPFAM" id="SSF47699">
    <property type="entry name" value="Bifunctional inhibitor/lipid-transfer protein/seed storage 2S albumin"/>
    <property type="match status" value="1"/>
</dbReference>
<dbReference type="Gene3D" id="1.10.110.10">
    <property type="entry name" value="Plant lipid-transfer and hydrophobic proteins"/>
    <property type="match status" value="1"/>
</dbReference>
<dbReference type="PANTHER" id="PTHR31731">
    <property type="match status" value="1"/>
</dbReference>
<feature type="domain" description="Hydrophobic seed protein" evidence="3">
    <location>
        <begin position="36"/>
        <end position="105"/>
    </location>
</feature>
<sequence length="106" mass="11160">MGSKSVAFFLSLNLLFFSMVSSNTLTTATPPNCPGLHVCAGILVPPFKPDPNCCPLIAGLIDLEAAVCLCAALKLDLGILKVNLDLLVNLLLNTCGRQPTTYTCPP</sequence>
<accession>A0A4D6KNR0</accession>
<evidence type="ECO:0000259" key="3">
    <source>
        <dbReference type="Pfam" id="PF14547"/>
    </source>
</evidence>
<dbReference type="OrthoDB" id="1421092at2759"/>
<reference evidence="4 5" key="1">
    <citation type="submission" date="2019-04" db="EMBL/GenBank/DDBJ databases">
        <title>An improved genome assembly and genetic linkage map for asparagus bean, Vigna unguiculata ssp. sesquipedialis.</title>
        <authorList>
            <person name="Xia Q."/>
            <person name="Zhang R."/>
            <person name="Dong Y."/>
        </authorList>
    </citation>
    <scope>NUCLEOTIDE SEQUENCE [LARGE SCALE GENOMIC DNA]</scope>
    <source>
        <tissue evidence="4">Leaf</tissue>
    </source>
</reference>
<name>A0A4D6KNR0_VIGUN</name>
<gene>
    <name evidence="4" type="ORF">DEO72_LG1g879</name>
</gene>
<dbReference type="Gramene" id="Vigun06g150300.1.v1.2">
    <property type="protein sequence ID" value="Vigun06g150300.1.v1.2.CDS.1"/>
    <property type="gene ID" value="Vigun06g150300.v1.2"/>
</dbReference>
<organism evidence="4 5">
    <name type="scientific">Vigna unguiculata</name>
    <name type="common">Cowpea</name>
    <dbReference type="NCBI Taxonomy" id="3917"/>
    <lineage>
        <taxon>Eukaryota</taxon>
        <taxon>Viridiplantae</taxon>
        <taxon>Streptophyta</taxon>
        <taxon>Embryophyta</taxon>
        <taxon>Tracheophyta</taxon>
        <taxon>Spermatophyta</taxon>
        <taxon>Magnoliopsida</taxon>
        <taxon>eudicotyledons</taxon>
        <taxon>Gunneridae</taxon>
        <taxon>Pentapetalae</taxon>
        <taxon>rosids</taxon>
        <taxon>fabids</taxon>
        <taxon>Fabales</taxon>
        <taxon>Fabaceae</taxon>
        <taxon>Papilionoideae</taxon>
        <taxon>50 kb inversion clade</taxon>
        <taxon>NPAAA clade</taxon>
        <taxon>indigoferoid/millettioid clade</taxon>
        <taxon>Phaseoleae</taxon>
        <taxon>Vigna</taxon>
    </lineage>
</organism>
<feature type="chain" id="PRO_5020029007" evidence="2">
    <location>
        <begin position="23"/>
        <end position="106"/>
    </location>
</feature>
<dbReference type="EMBL" id="CP039345">
    <property type="protein sequence ID" value="QCD77257.1"/>
    <property type="molecule type" value="Genomic_DNA"/>
</dbReference>
<dbReference type="InterPro" id="IPR036312">
    <property type="entry name" value="Bifun_inhib/LTP/seed_sf"/>
</dbReference>